<evidence type="ECO:0000313" key="6">
    <source>
        <dbReference type="Proteomes" id="UP000463388"/>
    </source>
</evidence>
<protein>
    <submittedName>
        <fullName evidence="5">ATP-binding protein</fullName>
    </submittedName>
</protein>
<proteinExistence type="inferred from homology"/>
<dbReference type="InterPro" id="IPR002611">
    <property type="entry name" value="IstB_ATP-bd"/>
</dbReference>
<comment type="caution">
    <text evidence="5">The sequence shown here is derived from an EMBL/GenBank/DDBJ whole genome shotgun (WGS) entry which is preliminary data.</text>
</comment>
<dbReference type="AlphaFoldDB" id="A0A6N8JQK8"/>
<keyword evidence="6" id="KW-1185">Reference proteome</keyword>
<keyword evidence="2" id="KW-0547">Nucleotide-binding</keyword>
<dbReference type="PIRSF" id="PIRSF003073">
    <property type="entry name" value="DNAC_TnpB_IstB"/>
    <property type="match status" value="1"/>
</dbReference>
<evidence type="ECO:0000256" key="3">
    <source>
        <dbReference type="ARBA" id="ARBA00022840"/>
    </source>
</evidence>
<evidence type="ECO:0000313" key="5">
    <source>
        <dbReference type="EMBL" id="MVX61414.1"/>
    </source>
</evidence>
<dbReference type="InterPro" id="IPR027417">
    <property type="entry name" value="P-loop_NTPase"/>
</dbReference>
<dbReference type="CDD" id="cd00009">
    <property type="entry name" value="AAA"/>
    <property type="match status" value="1"/>
</dbReference>
<dbReference type="InterPro" id="IPR047661">
    <property type="entry name" value="IstB"/>
</dbReference>
<dbReference type="OrthoDB" id="9773429at2"/>
<dbReference type="Proteomes" id="UP000463388">
    <property type="component" value="Unassembled WGS sequence"/>
</dbReference>
<accession>A0A6N8JQK8</accession>
<name>A0A6N8JQK8_9ACTN</name>
<keyword evidence="3 5" id="KW-0067">ATP-binding</keyword>
<dbReference type="NCBIfam" id="NF038214">
    <property type="entry name" value="IS21_help_AAA"/>
    <property type="match status" value="1"/>
</dbReference>
<reference evidence="5 6" key="1">
    <citation type="submission" date="2019-12" db="EMBL/GenBank/DDBJ databases">
        <title>Microbes associate with the intestines of laboratory mice.</title>
        <authorList>
            <person name="Navarre W."/>
            <person name="Wong E."/>
        </authorList>
    </citation>
    <scope>NUCLEOTIDE SEQUENCE [LARGE SCALE GENOMIC DNA]</scope>
    <source>
        <strain evidence="5 6">NM66_B29</strain>
    </source>
</reference>
<feature type="domain" description="AAA+ ATPase" evidence="4">
    <location>
        <begin position="102"/>
        <end position="235"/>
    </location>
</feature>
<comment type="similarity">
    <text evidence="1">Belongs to the IS21/IS1162 putative ATP-binding protein family.</text>
</comment>
<dbReference type="RefSeq" id="WP_160346561.1">
    <property type="nucleotide sequence ID" value="NZ_WSRR01000020.1"/>
</dbReference>
<dbReference type="InterPro" id="IPR028350">
    <property type="entry name" value="DNAC/IstB-like"/>
</dbReference>
<dbReference type="Gene3D" id="3.40.50.300">
    <property type="entry name" value="P-loop containing nucleotide triphosphate hydrolases"/>
    <property type="match status" value="1"/>
</dbReference>
<sequence>MVPKAAERAAMEGRIREGARRLCPSNDTVSWFLERATPRQMAAVAGLVDHELSVREANRRNRLLRKAAFPAVKSIEDFDFADVKMPEGHGTADMRSLQWLESAQDYVFYGQTGRGKTHLVIALGMLCIAAGKTVRYFSCAQLVLMLQKAQEDGRLDTAYADIGRADLVILDEFGHIPLDSKGAKLLFQVMSMSYETRSLIVTTNIEFSRWGAVLADDKLAAAAVDRIIHHGRLIEFGGNSRRVEESLMLGNTGRKR</sequence>
<dbReference type="InterPro" id="IPR003593">
    <property type="entry name" value="AAA+_ATPase"/>
</dbReference>
<gene>
    <name evidence="5" type="ORF">GKZ27_08095</name>
</gene>
<evidence type="ECO:0000259" key="4">
    <source>
        <dbReference type="SMART" id="SM00382"/>
    </source>
</evidence>
<organism evidence="5 6">
    <name type="scientific">Adlercreutzia mucosicola</name>
    <dbReference type="NCBI Taxonomy" id="580026"/>
    <lineage>
        <taxon>Bacteria</taxon>
        <taxon>Bacillati</taxon>
        <taxon>Actinomycetota</taxon>
        <taxon>Coriobacteriia</taxon>
        <taxon>Eggerthellales</taxon>
        <taxon>Eggerthellaceae</taxon>
        <taxon>Adlercreutzia</taxon>
    </lineage>
</organism>
<dbReference type="GO" id="GO:0006260">
    <property type="term" value="P:DNA replication"/>
    <property type="evidence" value="ECO:0007669"/>
    <property type="project" value="TreeGrafter"/>
</dbReference>
<evidence type="ECO:0000256" key="1">
    <source>
        <dbReference type="ARBA" id="ARBA00008059"/>
    </source>
</evidence>
<evidence type="ECO:0000256" key="2">
    <source>
        <dbReference type="ARBA" id="ARBA00022741"/>
    </source>
</evidence>
<dbReference type="SMART" id="SM00382">
    <property type="entry name" value="AAA"/>
    <property type="match status" value="1"/>
</dbReference>
<dbReference type="GO" id="GO:0005524">
    <property type="term" value="F:ATP binding"/>
    <property type="evidence" value="ECO:0007669"/>
    <property type="project" value="UniProtKB-KW"/>
</dbReference>
<dbReference type="PANTHER" id="PTHR30050:SF4">
    <property type="entry name" value="ATP-BINDING PROTEIN RV3427C IN INSERTION SEQUENCE-RELATED"/>
    <property type="match status" value="1"/>
</dbReference>
<dbReference type="Pfam" id="PF01695">
    <property type="entry name" value="IstB_IS21"/>
    <property type="match status" value="1"/>
</dbReference>
<dbReference type="SUPFAM" id="SSF52540">
    <property type="entry name" value="P-loop containing nucleoside triphosphate hydrolases"/>
    <property type="match status" value="1"/>
</dbReference>
<dbReference type="PANTHER" id="PTHR30050">
    <property type="entry name" value="CHROMOSOMAL REPLICATION INITIATOR PROTEIN DNAA"/>
    <property type="match status" value="1"/>
</dbReference>
<dbReference type="EMBL" id="WSRR01000020">
    <property type="protein sequence ID" value="MVX61414.1"/>
    <property type="molecule type" value="Genomic_DNA"/>
</dbReference>